<accession>A0ACC2U9J5</accession>
<reference evidence="1" key="1">
    <citation type="submission" date="2022-04" db="EMBL/GenBank/DDBJ databases">
        <title>Genome of the entomopathogenic fungus Entomophthora muscae.</title>
        <authorList>
            <person name="Elya C."/>
            <person name="Lovett B.R."/>
            <person name="Lee E."/>
            <person name="Macias A.M."/>
            <person name="Hajek A.E."/>
            <person name="De Bivort B.L."/>
            <person name="Kasson M.T."/>
            <person name="De Fine Licht H.H."/>
            <person name="Stajich J.E."/>
        </authorList>
    </citation>
    <scope>NUCLEOTIDE SEQUENCE</scope>
    <source>
        <strain evidence="1">Berkeley</strain>
    </source>
</reference>
<dbReference type="Proteomes" id="UP001165960">
    <property type="component" value="Unassembled WGS sequence"/>
</dbReference>
<name>A0ACC2U9J5_9FUNG</name>
<keyword evidence="1" id="KW-0808">Transferase</keyword>
<dbReference type="EC" id="2.7.11.2" evidence="1"/>
<keyword evidence="1" id="KW-0723">Serine/threonine-protein kinase</keyword>
<protein>
    <submittedName>
        <fullName evidence="1">Serine/threonine protein kinase, CMGC, CDC2/CDK sub</fullName>
        <ecNumber evidence="1">2.7.11.2</ecNumber>
    </submittedName>
</protein>
<sequence length="305" mass="34289">MDHDLSGLIDNPNVQFFTSANQVANLLVNNKEILKIADFGLSRYSLAAEDLTLCVVTRWYRPPEILLGAKNYSFPIDLWGVGCILAQMLTSEPFLPGKDDIGQLSLIFELCGAPTDETMPGWRNLPSASSINPGLGSHSRIRERLRGYDSQAIDLIERFLTLDPNKRITAKEALEHPFFSSPPLPAHPSCLPSLPSSHEMDNQGSRAERRPMPYDPYRRPQAKVSPTSHLNGSSQQRHHNSRADDYLHGQRADNRNHRSGRRASRERYSKASGSRGPSDSHNSHRNHSYKDGNRHRSGGSHNRRR</sequence>
<evidence type="ECO:0000313" key="2">
    <source>
        <dbReference type="Proteomes" id="UP001165960"/>
    </source>
</evidence>
<gene>
    <name evidence="1" type="primary">BUR1_4</name>
    <name evidence="1" type="ORF">DSO57_1034233</name>
</gene>
<keyword evidence="1" id="KW-0418">Kinase</keyword>
<dbReference type="EMBL" id="QTSX02000992">
    <property type="protein sequence ID" value="KAJ9083488.1"/>
    <property type="molecule type" value="Genomic_DNA"/>
</dbReference>
<proteinExistence type="predicted"/>
<organism evidence="1 2">
    <name type="scientific">Entomophthora muscae</name>
    <dbReference type="NCBI Taxonomy" id="34485"/>
    <lineage>
        <taxon>Eukaryota</taxon>
        <taxon>Fungi</taxon>
        <taxon>Fungi incertae sedis</taxon>
        <taxon>Zoopagomycota</taxon>
        <taxon>Entomophthoromycotina</taxon>
        <taxon>Entomophthoromycetes</taxon>
        <taxon>Entomophthorales</taxon>
        <taxon>Entomophthoraceae</taxon>
        <taxon>Entomophthora</taxon>
    </lineage>
</organism>
<comment type="caution">
    <text evidence="1">The sequence shown here is derived from an EMBL/GenBank/DDBJ whole genome shotgun (WGS) entry which is preliminary data.</text>
</comment>
<evidence type="ECO:0000313" key="1">
    <source>
        <dbReference type="EMBL" id="KAJ9083488.1"/>
    </source>
</evidence>
<keyword evidence="2" id="KW-1185">Reference proteome</keyword>